<sequence>MALTKYELVNTDKLKGVYFEGRTIPLDKITDELAERMEGKTHILKKKSPAAAAKAIAAAATA</sequence>
<evidence type="ECO:0000313" key="1">
    <source>
        <dbReference type="EMBL" id="MBO2007558.1"/>
    </source>
</evidence>
<reference evidence="1 2" key="1">
    <citation type="submission" date="2021-03" db="EMBL/GenBank/DDBJ databases">
        <authorList>
            <person name="Kim M.K."/>
        </authorList>
    </citation>
    <scope>NUCLEOTIDE SEQUENCE [LARGE SCALE GENOMIC DNA]</scope>
    <source>
        <strain evidence="1 2">BT442</strain>
    </source>
</reference>
<comment type="caution">
    <text evidence="1">The sequence shown here is derived from an EMBL/GenBank/DDBJ whole genome shotgun (WGS) entry which is preliminary data.</text>
</comment>
<dbReference type="RefSeq" id="WP_208173096.1">
    <property type="nucleotide sequence ID" value="NZ_JAGETZ010000001.1"/>
</dbReference>
<accession>A0ABS3Q8J1</accession>
<proteinExistence type="predicted"/>
<dbReference type="EMBL" id="JAGETZ010000001">
    <property type="protein sequence ID" value="MBO2007558.1"/>
    <property type="molecule type" value="Genomic_DNA"/>
</dbReference>
<name>A0ABS3Q8J1_9BACT</name>
<organism evidence="1 2">
    <name type="scientific">Hymenobacter negativus</name>
    <dbReference type="NCBI Taxonomy" id="2795026"/>
    <lineage>
        <taxon>Bacteria</taxon>
        <taxon>Pseudomonadati</taxon>
        <taxon>Bacteroidota</taxon>
        <taxon>Cytophagia</taxon>
        <taxon>Cytophagales</taxon>
        <taxon>Hymenobacteraceae</taxon>
        <taxon>Hymenobacter</taxon>
    </lineage>
</organism>
<keyword evidence="2" id="KW-1185">Reference proteome</keyword>
<evidence type="ECO:0000313" key="2">
    <source>
        <dbReference type="Proteomes" id="UP000664369"/>
    </source>
</evidence>
<gene>
    <name evidence="1" type="ORF">J4E00_00750</name>
</gene>
<dbReference type="Proteomes" id="UP000664369">
    <property type="component" value="Unassembled WGS sequence"/>
</dbReference>
<protein>
    <submittedName>
        <fullName evidence="1">Uncharacterized protein</fullName>
    </submittedName>
</protein>